<feature type="region of interest" description="Disordered" evidence="1">
    <location>
        <begin position="374"/>
        <end position="434"/>
    </location>
</feature>
<feature type="region of interest" description="Disordered" evidence="1">
    <location>
        <begin position="213"/>
        <end position="232"/>
    </location>
</feature>
<dbReference type="OrthoDB" id="2530523at2759"/>
<dbReference type="EMBL" id="CCYA01000243">
    <property type="protein sequence ID" value="CEH14382.1"/>
    <property type="molecule type" value="Genomic_DNA"/>
</dbReference>
<dbReference type="Proteomes" id="UP000054845">
    <property type="component" value="Unassembled WGS sequence"/>
</dbReference>
<proteinExistence type="predicted"/>
<evidence type="ECO:0000313" key="3">
    <source>
        <dbReference type="Proteomes" id="UP000054845"/>
    </source>
</evidence>
<feature type="compositionally biased region" description="Polar residues" evidence="1">
    <location>
        <begin position="386"/>
        <end position="395"/>
    </location>
</feature>
<reference evidence="2 3" key="1">
    <citation type="submission" date="2014-09" db="EMBL/GenBank/DDBJ databases">
        <authorList>
            <person name="Magalhaes I.L.F."/>
            <person name="Oliveira U."/>
            <person name="Santos F.R."/>
            <person name="Vidigal T.H.D.A."/>
            <person name="Brescovit A.D."/>
            <person name="Santos A.J."/>
        </authorList>
    </citation>
    <scope>NUCLEOTIDE SEQUENCE [LARGE SCALE GENOMIC DNA]</scope>
</reference>
<accession>A0A0P1BEP7</accession>
<dbReference type="AlphaFoldDB" id="A0A0P1BEP7"/>
<name>A0A0P1BEP7_9BASI</name>
<keyword evidence="3" id="KW-1185">Reference proteome</keyword>
<feature type="region of interest" description="Disordered" evidence="1">
    <location>
        <begin position="1"/>
        <end position="173"/>
    </location>
</feature>
<feature type="region of interest" description="Disordered" evidence="1">
    <location>
        <begin position="319"/>
        <end position="338"/>
    </location>
</feature>
<feature type="compositionally biased region" description="Low complexity" evidence="1">
    <location>
        <begin position="11"/>
        <end position="63"/>
    </location>
</feature>
<feature type="compositionally biased region" description="Low complexity" evidence="1">
    <location>
        <begin position="117"/>
        <end position="130"/>
    </location>
</feature>
<evidence type="ECO:0000256" key="1">
    <source>
        <dbReference type="SAM" id="MobiDB-lite"/>
    </source>
</evidence>
<feature type="compositionally biased region" description="Low complexity" evidence="1">
    <location>
        <begin position="141"/>
        <end position="156"/>
    </location>
</feature>
<organism evidence="2 3">
    <name type="scientific">Ceraceosorus bombacis</name>
    <dbReference type="NCBI Taxonomy" id="401625"/>
    <lineage>
        <taxon>Eukaryota</taxon>
        <taxon>Fungi</taxon>
        <taxon>Dikarya</taxon>
        <taxon>Basidiomycota</taxon>
        <taxon>Ustilaginomycotina</taxon>
        <taxon>Exobasidiomycetes</taxon>
        <taxon>Ceraceosorales</taxon>
        <taxon>Ceraceosoraceae</taxon>
        <taxon>Ceraceosorus</taxon>
    </lineage>
</organism>
<feature type="region of interest" description="Disordered" evidence="1">
    <location>
        <begin position="597"/>
        <end position="666"/>
    </location>
</feature>
<feature type="compositionally biased region" description="Low complexity" evidence="1">
    <location>
        <begin position="469"/>
        <end position="489"/>
    </location>
</feature>
<feature type="region of interest" description="Disordered" evidence="1">
    <location>
        <begin position="452"/>
        <end position="517"/>
    </location>
</feature>
<feature type="compositionally biased region" description="Polar residues" evidence="1">
    <location>
        <begin position="508"/>
        <end position="517"/>
    </location>
</feature>
<sequence length="666" mass="67059">MSTAPLASEHASVTPTTSTATAASSPHPSSAAATPSSITGASAADASSKANAAASASLPSSTSTEKVTKTASAPSRDPVDLTQNNPNDAVSEKIVADAATPRAAAEKDAASANPEGSLLAPQPQSLSSVLGSTGPPENVPSSASSSSASAGQSSASIKPAQADPLPLPSDAVAATKSQAVLPVAADDRATASTAQSDTPPRAVASALHTPALSNAKPPATVADAGSSTPFASPKDATIKAEVKIISSPTNGVSNETTVERDVASTRIGLVLKINKELIRLCVDLGQRSLTSEPVYREAGLRLSSNLSFLAAMADRAAKPAMDGKAAPPPPRVEPFPRSPYVPESMLPSLYAQLIATFDIAAGRKAAAEAAAAGTKPGAASAKHDSSPPSGANTTTKRSRELSQEQDSRKAHKPSPSDASAAPLAAPSPMSSKLAATSIASQNGVFQSAAHDTTPAGAAALSSNTPAWPPGTHTSPPQPTQQAPPSNQPQLPGQSYAGDHAAPRPGQPAPSTSAPTPQQIQALTQTFGPSALSLLNMLQAHSKDQPQPLVQYMESTQPHFRALPVAAQLQALVRTQAQLQQQHGRAQTQLMGQGSVDQSAASGVAMNGPARASPNRMSASSPDLAPQHQSFGGSISFGPGQSQQSPVLPTESIVAAAIPGSDAERHA</sequence>
<protein>
    <submittedName>
        <fullName evidence="2">Uncharacterized protein</fullName>
    </submittedName>
</protein>
<feature type="compositionally biased region" description="Pro residues" evidence="1">
    <location>
        <begin position="326"/>
        <end position="338"/>
    </location>
</feature>
<feature type="compositionally biased region" description="Polar residues" evidence="1">
    <location>
        <begin position="614"/>
        <end position="646"/>
    </location>
</feature>
<evidence type="ECO:0000313" key="2">
    <source>
        <dbReference type="EMBL" id="CEH14382.1"/>
    </source>
</evidence>
<feature type="compositionally biased region" description="Basic and acidic residues" evidence="1">
    <location>
        <begin position="397"/>
        <end position="408"/>
    </location>
</feature>
<feature type="compositionally biased region" description="Low complexity" evidence="1">
    <location>
        <begin position="413"/>
        <end position="434"/>
    </location>
</feature>